<protein>
    <submittedName>
        <fullName evidence="2">Uncharacterized membrane protein YGL010W</fullName>
    </submittedName>
</protein>
<dbReference type="PANTHER" id="PTHR28026">
    <property type="entry name" value="DUF962 DOMAIN PROTEIN (AFU_ORTHOLOGUE AFUA_8G05310)"/>
    <property type="match status" value="1"/>
</dbReference>
<dbReference type="InterPro" id="IPR009305">
    <property type="entry name" value="Mpo1-like"/>
</dbReference>
<gene>
    <name evidence="2" type="ORF">SAMN05661096_00159</name>
</gene>
<dbReference type="STRING" id="1028.SAMN05661096_00159"/>
<keyword evidence="3" id="KW-1185">Reference proteome</keyword>
<dbReference type="PANTHER" id="PTHR28026:SF9">
    <property type="entry name" value="2-HYDROXY-PALMITIC ACID DIOXYGENASE MPO1"/>
    <property type="match status" value="1"/>
</dbReference>
<reference evidence="3" key="1">
    <citation type="submission" date="2017-04" db="EMBL/GenBank/DDBJ databases">
        <authorList>
            <person name="Varghese N."/>
            <person name="Submissions S."/>
        </authorList>
    </citation>
    <scope>NUCLEOTIDE SEQUENCE [LARGE SCALE GENOMIC DNA]</scope>
    <source>
        <strain evidence="3">DSM 4125</strain>
    </source>
</reference>
<dbReference type="AlphaFoldDB" id="A0A1X7I4T1"/>
<feature type="transmembrane region" description="Helical" evidence="1">
    <location>
        <begin position="48"/>
        <end position="71"/>
    </location>
</feature>
<organism evidence="2 3">
    <name type="scientific">Marivirga sericea</name>
    <dbReference type="NCBI Taxonomy" id="1028"/>
    <lineage>
        <taxon>Bacteria</taxon>
        <taxon>Pseudomonadati</taxon>
        <taxon>Bacteroidota</taxon>
        <taxon>Cytophagia</taxon>
        <taxon>Cytophagales</taxon>
        <taxon>Marivirgaceae</taxon>
        <taxon>Marivirga</taxon>
    </lineage>
</organism>
<evidence type="ECO:0000313" key="2">
    <source>
        <dbReference type="EMBL" id="SMG08736.1"/>
    </source>
</evidence>
<dbReference type="OrthoDB" id="5515308at2"/>
<keyword evidence="1" id="KW-1133">Transmembrane helix</keyword>
<dbReference type="EMBL" id="FXAW01000001">
    <property type="protein sequence ID" value="SMG08736.1"/>
    <property type="molecule type" value="Genomic_DNA"/>
</dbReference>
<sequence length="158" mass="18264">MRKIDTLLEEYGASHKNETNKMVHWICVPLIFWSVVALLYSIPNDMLTYVFGVGYFNNWAVVVLGFVLIYYISLSIPLSFGMVAFAILCIAVARWADQFSFLPLWAIALIVFFVAWVGQFWGHRIEGKKPSFLKDLQFLLIGPAWLMHFIYKKVGVKY</sequence>
<feature type="transmembrane region" description="Helical" evidence="1">
    <location>
        <begin position="102"/>
        <end position="121"/>
    </location>
</feature>
<name>A0A1X7I4T1_9BACT</name>
<keyword evidence="1" id="KW-0812">Transmembrane</keyword>
<evidence type="ECO:0000256" key="1">
    <source>
        <dbReference type="SAM" id="Phobius"/>
    </source>
</evidence>
<keyword evidence="1" id="KW-0472">Membrane</keyword>
<evidence type="ECO:0000313" key="3">
    <source>
        <dbReference type="Proteomes" id="UP000193804"/>
    </source>
</evidence>
<feature type="transmembrane region" description="Helical" evidence="1">
    <location>
        <begin position="22"/>
        <end position="42"/>
    </location>
</feature>
<dbReference type="Proteomes" id="UP000193804">
    <property type="component" value="Unassembled WGS sequence"/>
</dbReference>
<dbReference type="GO" id="GO:0046521">
    <property type="term" value="P:sphingoid catabolic process"/>
    <property type="evidence" value="ECO:0007669"/>
    <property type="project" value="TreeGrafter"/>
</dbReference>
<accession>A0A1X7I4T1</accession>
<feature type="transmembrane region" description="Helical" evidence="1">
    <location>
        <begin position="133"/>
        <end position="151"/>
    </location>
</feature>
<proteinExistence type="predicted"/>
<dbReference type="GO" id="GO:0016020">
    <property type="term" value="C:membrane"/>
    <property type="evidence" value="ECO:0007669"/>
    <property type="project" value="GOC"/>
</dbReference>
<dbReference type="Pfam" id="PF06127">
    <property type="entry name" value="Mpo1-like"/>
    <property type="match status" value="2"/>
</dbReference>
<dbReference type="RefSeq" id="WP_085515182.1">
    <property type="nucleotide sequence ID" value="NZ_FXAW01000001.1"/>
</dbReference>